<comment type="caution">
    <text evidence="1">The sequence shown here is derived from an EMBL/GenBank/DDBJ whole genome shotgun (WGS) entry which is preliminary data.</text>
</comment>
<evidence type="ECO:0000313" key="1">
    <source>
        <dbReference type="EMBL" id="ORY55578.1"/>
    </source>
</evidence>
<accession>A0A1Y2D8J0</accession>
<dbReference type="Proteomes" id="UP000193920">
    <property type="component" value="Unassembled WGS sequence"/>
</dbReference>
<dbReference type="Pfam" id="PF14223">
    <property type="entry name" value="Retrotran_gag_2"/>
    <property type="match status" value="1"/>
</dbReference>
<dbReference type="AlphaFoldDB" id="A0A1Y2D8J0"/>
<name>A0A1Y2D8J0_9FUNG</name>
<reference evidence="1 2" key="1">
    <citation type="submission" date="2016-08" db="EMBL/GenBank/DDBJ databases">
        <title>A Parts List for Fungal Cellulosomes Revealed by Comparative Genomics.</title>
        <authorList>
            <consortium name="DOE Joint Genome Institute"/>
            <person name="Haitjema C.H."/>
            <person name="Gilmore S.P."/>
            <person name="Henske J.K."/>
            <person name="Solomon K.V."/>
            <person name="De Groot R."/>
            <person name="Kuo A."/>
            <person name="Mondo S.J."/>
            <person name="Salamov A.A."/>
            <person name="Labutti K."/>
            <person name="Zhao Z."/>
            <person name="Chiniquy J."/>
            <person name="Barry K."/>
            <person name="Brewer H.M."/>
            <person name="Purvine S.O."/>
            <person name="Wright A.T."/>
            <person name="Boxma B."/>
            <person name="Van Alen T."/>
            <person name="Hackstein J.H."/>
            <person name="Baker S.E."/>
            <person name="Grigoriev I.V."/>
            <person name="O'Malley M.A."/>
        </authorList>
    </citation>
    <scope>NUCLEOTIDE SEQUENCE [LARGE SCALE GENOMIC DNA]</scope>
    <source>
        <strain evidence="1 2">G1</strain>
    </source>
</reference>
<sequence>MERIILNKSNYKIWSKIVMGELEDATLEYTILPHINNNNTEKTGEETIKTNSISPKDDSKARSIIYKHLSEKTWTEIEDIDTAFEIWDYLKVYYEESYDEKAKKYKKNLEELTYKGENVRTYIVNFENLCKRYYKIMEGVDPILCKDENSIKLGYLCKSFR</sequence>
<evidence type="ECO:0000313" key="2">
    <source>
        <dbReference type="Proteomes" id="UP000193920"/>
    </source>
</evidence>
<organism evidence="1 2">
    <name type="scientific">Neocallimastix californiae</name>
    <dbReference type="NCBI Taxonomy" id="1754190"/>
    <lineage>
        <taxon>Eukaryota</taxon>
        <taxon>Fungi</taxon>
        <taxon>Fungi incertae sedis</taxon>
        <taxon>Chytridiomycota</taxon>
        <taxon>Chytridiomycota incertae sedis</taxon>
        <taxon>Neocallimastigomycetes</taxon>
        <taxon>Neocallimastigales</taxon>
        <taxon>Neocallimastigaceae</taxon>
        <taxon>Neocallimastix</taxon>
    </lineage>
</organism>
<gene>
    <name evidence="1" type="ORF">LY90DRAFT_507056</name>
</gene>
<protein>
    <submittedName>
        <fullName evidence="1">Uncharacterized protein</fullName>
    </submittedName>
</protein>
<dbReference type="EMBL" id="MCOG01000077">
    <property type="protein sequence ID" value="ORY55578.1"/>
    <property type="molecule type" value="Genomic_DNA"/>
</dbReference>
<proteinExistence type="predicted"/>
<keyword evidence="2" id="KW-1185">Reference proteome</keyword>